<reference evidence="2" key="1">
    <citation type="submission" date="2019-03" db="EMBL/GenBank/DDBJ databases">
        <authorList>
            <person name="Danneels B."/>
        </authorList>
    </citation>
    <scope>NUCLEOTIDE SEQUENCE</scope>
</reference>
<accession>A0A484VBZ6</accession>
<dbReference type="AlphaFoldDB" id="A0A484VBZ6"/>
<evidence type="ECO:0000313" key="2">
    <source>
        <dbReference type="EMBL" id="VFR96968.1"/>
    </source>
</evidence>
<evidence type="ECO:0000313" key="1">
    <source>
        <dbReference type="EMBL" id="VFR77928.1"/>
    </source>
</evidence>
<protein>
    <submittedName>
        <fullName evidence="2">Uncharacterized protein</fullName>
    </submittedName>
</protein>
<gene>
    <name evidence="1" type="ORF">ISE1_1186</name>
    <name evidence="2" type="ORF">ISE2_1224</name>
</gene>
<sequence>MSASIAARPGGACGIIGLDDEDGPGWGRFCTAVSRPGRPCLPVAPGKPAPGLKAGPARNAVVPGPRRASPLSLGLAPGLVRPDPQYLALLSSFLQPCA</sequence>
<organism evidence="2">
    <name type="scientific">plant metagenome</name>
    <dbReference type="NCBI Taxonomy" id="1297885"/>
    <lineage>
        <taxon>unclassified sequences</taxon>
        <taxon>metagenomes</taxon>
        <taxon>organismal metagenomes</taxon>
    </lineage>
</organism>
<dbReference type="EMBL" id="CAADIM010000014">
    <property type="protein sequence ID" value="VFR77928.1"/>
    <property type="molecule type" value="Genomic_DNA"/>
</dbReference>
<name>A0A484VBZ6_9ZZZZ</name>
<proteinExistence type="predicted"/>
<dbReference type="EMBL" id="CAADIN010000039">
    <property type="protein sequence ID" value="VFR96968.1"/>
    <property type="molecule type" value="Genomic_DNA"/>
</dbReference>